<feature type="domain" description="Retroviral polymerase SH3-like" evidence="4">
    <location>
        <begin position="339"/>
        <end position="377"/>
    </location>
</feature>
<dbReference type="Gramene" id="ORGLA06G0280300.1">
    <property type="protein sequence ID" value="ORGLA06G0280300.1"/>
    <property type="gene ID" value="ORGLA06G0280300"/>
</dbReference>
<feature type="region of interest" description="Disordered" evidence="2">
    <location>
        <begin position="73"/>
        <end position="92"/>
    </location>
</feature>
<evidence type="ECO:0000259" key="3">
    <source>
        <dbReference type="Pfam" id="PF22936"/>
    </source>
</evidence>
<dbReference type="STRING" id="4538.I1Q6P0"/>
<sequence length="448" mass="49239">MAEVWYSGDEEDPEVKPKPKSKDKVEGEGGVATVAFKSSSSSKECLFNNLSDDDDDSYHYSCFMAQGRKVMTQKPSHTSLDVESSDEESDNELDDVLKSFSKPAMQHLAKLMRALDSKEQLLERQEELLILEKKRNLALEESLAKECAKNEQLANELNFANGSLASLRDVNETLQEKFACLDKSHKDLEVQFDTLWNSTSQPNVVSNSSNPSTSNVCARCYNIDLNSYATNIDAMQALKKENERLGTLVKYGCMKTYHSKDALYKTITAHPNKDGHGIGFSGGSPVSKRVMAYSSSGSSWVVDSGCTNHMTGERSMFTSLDEENGTRENIVFKDDGKGKVDEGFLLGYESNAHAYCVFNKTSGIVEVTRDVTFDKSNGSQGEQVVVHVVGDVDPSQAIGTKAIGDIRPVETQDDQEDRDQPLSSTSNSPTLSQVSVDPEVPGPDGRNL</sequence>
<feature type="region of interest" description="Disordered" evidence="2">
    <location>
        <begin position="1"/>
        <end position="28"/>
    </location>
</feature>
<evidence type="ECO:0000313" key="5">
    <source>
        <dbReference type="EnsemblPlants" id="ORGLA06G0280300.1"/>
    </source>
</evidence>
<feature type="compositionally biased region" description="Low complexity" evidence="2">
    <location>
        <begin position="421"/>
        <end position="435"/>
    </location>
</feature>
<reference evidence="5" key="1">
    <citation type="submission" date="2015-06" db="UniProtKB">
        <authorList>
            <consortium name="EnsemblPlants"/>
        </authorList>
    </citation>
    <scope>IDENTIFICATION</scope>
</reference>
<dbReference type="AlphaFoldDB" id="I1Q6P0"/>
<feature type="region of interest" description="Disordered" evidence="2">
    <location>
        <begin position="397"/>
        <end position="448"/>
    </location>
</feature>
<evidence type="ECO:0000256" key="1">
    <source>
        <dbReference type="SAM" id="Coils"/>
    </source>
</evidence>
<evidence type="ECO:0000259" key="4">
    <source>
        <dbReference type="Pfam" id="PF25597"/>
    </source>
</evidence>
<dbReference type="Pfam" id="PF25597">
    <property type="entry name" value="SH3_retrovirus"/>
    <property type="match status" value="1"/>
</dbReference>
<feature type="compositionally biased region" description="Acidic residues" evidence="2">
    <location>
        <begin position="83"/>
        <end position="92"/>
    </location>
</feature>
<evidence type="ECO:0000313" key="6">
    <source>
        <dbReference type="Proteomes" id="UP000007306"/>
    </source>
</evidence>
<dbReference type="EnsemblPlants" id="ORGLA06G0280300.1">
    <property type="protein sequence ID" value="ORGLA06G0280300.1"/>
    <property type="gene ID" value="ORGLA06G0280300"/>
</dbReference>
<proteinExistence type="predicted"/>
<organism evidence="5 6">
    <name type="scientific">Oryza glaberrima</name>
    <name type="common">African rice</name>
    <dbReference type="NCBI Taxonomy" id="4538"/>
    <lineage>
        <taxon>Eukaryota</taxon>
        <taxon>Viridiplantae</taxon>
        <taxon>Streptophyta</taxon>
        <taxon>Embryophyta</taxon>
        <taxon>Tracheophyta</taxon>
        <taxon>Spermatophyta</taxon>
        <taxon>Magnoliopsida</taxon>
        <taxon>Liliopsida</taxon>
        <taxon>Poales</taxon>
        <taxon>Poaceae</taxon>
        <taxon>BOP clade</taxon>
        <taxon>Oryzoideae</taxon>
        <taxon>Oryzeae</taxon>
        <taxon>Oryzinae</taxon>
        <taxon>Oryza</taxon>
    </lineage>
</organism>
<dbReference type="InterPro" id="IPR054722">
    <property type="entry name" value="PolX-like_BBD"/>
</dbReference>
<protein>
    <submittedName>
        <fullName evidence="5">Uncharacterized protein</fullName>
    </submittedName>
</protein>
<feature type="compositionally biased region" description="Basic and acidic residues" evidence="2">
    <location>
        <begin position="14"/>
        <end position="27"/>
    </location>
</feature>
<keyword evidence="1" id="KW-0175">Coiled coil</keyword>
<dbReference type="Proteomes" id="UP000007306">
    <property type="component" value="Unassembled WGS sequence"/>
</dbReference>
<keyword evidence="6" id="KW-1185">Reference proteome</keyword>
<dbReference type="InterPro" id="IPR057670">
    <property type="entry name" value="SH3_retrovirus"/>
</dbReference>
<name>I1Q6P0_ORYGL</name>
<reference evidence="6" key="2">
    <citation type="submission" date="2018-04" db="EMBL/GenBank/DDBJ databases">
        <title>OglaRS2 (Oryza glaberrima Reference Sequence Version 2).</title>
        <authorList>
            <person name="Zhang J."/>
            <person name="Kudrna D."/>
            <person name="Lee S."/>
            <person name="Talag J."/>
            <person name="Rajasekar S."/>
            <person name="Wing R.A."/>
        </authorList>
    </citation>
    <scope>NUCLEOTIDE SEQUENCE [LARGE SCALE GENOMIC DNA]</scope>
    <source>
        <strain evidence="6">cv. IRGC 96717</strain>
    </source>
</reference>
<feature type="domain" description="Retrovirus-related Pol polyprotein from transposon TNT 1-94-like beta-barrel" evidence="3">
    <location>
        <begin position="300"/>
        <end position="337"/>
    </location>
</feature>
<accession>I1Q6P0</accession>
<feature type="coiled-coil region" evidence="1">
    <location>
        <begin position="108"/>
        <end position="191"/>
    </location>
</feature>
<dbReference type="Pfam" id="PF22936">
    <property type="entry name" value="Pol_BBD"/>
    <property type="match status" value="1"/>
</dbReference>
<evidence type="ECO:0000256" key="2">
    <source>
        <dbReference type="SAM" id="MobiDB-lite"/>
    </source>
</evidence>
<dbReference type="HOGENOM" id="CLU_611641_0_0_1"/>